<comment type="similarity">
    <text evidence="2">Belongs to the glycosyl hydrolase 88 family.</text>
</comment>
<dbReference type="PANTHER" id="PTHR36845">
    <property type="entry name" value="HYDROLASE, PUTATIVE (AFU_ORTHOLOGUE AFUA_7G05090)-RELATED"/>
    <property type="match status" value="1"/>
</dbReference>
<accession>A0A202E496</accession>
<name>A0A202E496_9EURY</name>
<evidence type="ECO:0000256" key="2">
    <source>
        <dbReference type="ARBA" id="ARBA00038358"/>
    </source>
</evidence>
<dbReference type="InterPro" id="IPR010905">
    <property type="entry name" value="Glyco_hydro_88"/>
</dbReference>
<evidence type="ECO:0000313" key="4">
    <source>
        <dbReference type="Proteomes" id="UP000196084"/>
    </source>
</evidence>
<dbReference type="InterPro" id="IPR012341">
    <property type="entry name" value="6hp_glycosidase-like_sf"/>
</dbReference>
<evidence type="ECO:0008006" key="5">
    <source>
        <dbReference type="Google" id="ProtNLM"/>
    </source>
</evidence>
<reference evidence="3 4" key="1">
    <citation type="submission" date="2017-02" db="EMBL/GenBank/DDBJ databases">
        <title>Natronthermophilus aegyptiacus gen. nov.,sp. nov., an aerobic, extremely halophilic alkalithermophilic archaeon isolated from the athalassohaline Wadi An Natrun, Egypt.</title>
        <authorList>
            <person name="Zhao B."/>
        </authorList>
    </citation>
    <scope>NUCLEOTIDE SEQUENCE [LARGE SCALE GENOMIC DNA]</scope>
    <source>
        <strain evidence="3 4">CGMCC 1.3597</strain>
    </source>
</reference>
<evidence type="ECO:0000313" key="3">
    <source>
        <dbReference type="EMBL" id="OVE83024.1"/>
    </source>
</evidence>
<dbReference type="InterPro" id="IPR008928">
    <property type="entry name" value="6-hairpin_glycosidase_sf"/>
</dbReference>
<keyword evidence="4" id="KW-1185">Reference proteome</keyword>
<dbReference type="AlphaFoldDB" id="A0A202E496"/>
<organism evidence="3 4">
    <name type="scientific">Natronolimnobius baerhuensis</name>
    <dbReference type="NCBI Taxonomy" id="253108"/>
    <lineage>
        <taxon>Archaea</taxon>
        <taxon>Methanobacteriati</taxon>
        <taxon>Methanobacteriota</taxon>
        <taxon>Stenosarchaea group</taxon>
        <taxon>Halobacteria</taxon>
        <taxon>Halobacteriales</taxon>
        <taxon>Natrialbaceae</taxon>
        <taxon>Natronolimnobius</taxon>
    </lineage>
</organism>
<keyword evidence="1" id="KW-0378">Hydrolase</keyword>
<dbReference type="InterPro" id="IPR052369">
    <property type="entry name" value="UG_Glycosaminoglycan_Hydrolase"/>
</dbReference>
<dbReference type="OrthoDB" id="191966at2157"/>
<dbReference type="GO" id="GO:0000272">
    <property type="term" value="P:polysaccharide catabolic process"/>
    <property type="evidence" value="ECO:0007669"/>
    <property type="project" value="TreeGrafter"/>
</dbReference>
<gene>
    <name evidence="3" type="ORF">B2G88_16510</name>
</gene>
<dbReference type="RefSeq" id="WP_054861889.1">
    <property type="nucleotide sequence ID" value="NZ_MWPH01000004.1"/>
</dbReference>
<dbReference type="PANTHER" id="PTHR36845:SF1">
    <property type="entry name" value="HYDROLASE, PUTATIVE (AFU_ORTHOLOGUE AFUA_7G05090)-RELATED"/>
    <property type="match status" value="1"/>
</dbReference>
<dbReference type="GO" id="GO:0052757">
    <property type="term" value="F:chondroitin hydrolase activity"/>
    <property type="evidence" value="ECO:0007669"/>
    <property type="project" value="TreeGrafter"/>
</dbReference>
<dbReference type="Gene3D" id="1.50.10.10">
    <property type="match status" value="1"/>
</dbReference>
<dbReference type="SUPFAM" id="SSF48208">
    <property type="entry name" value="Six-hairpin glycosidases"/>
    <property type="match status" value="1"/>
</dbReference>
<dbReference type="Pfam" id="PF07470">
    <property type="entry name" value="Glyco_hydro_88"/>
    <property type="match status" value="1"/>
</dbReference>
<proteinExistence type="inferred from homology"/>
<sequence length="386" mass="43694">MTDTAFDTDAALADLIDRIGTSLEQTGSEFPYVADPATGTWETTDDGNWCGGHWVHALWLAFEHTGEKRFAEAAREHTEILVDSMVRPSMFCGMNFHYAGFRAYDITGEERYRDLGIEGADEMVSYYHHGARQIALGTLEIEGPSSEFRGPESDEGPSGDSLGAVDAIYTSLPVLWRAYHETGDPVYRDTAISHADRHLDWYIREDGSTWHHAEFDLETGELRRQYNELAYSDETCWARGQGWCIAGLARAYEETGAERYLDALERTTAYYRNHVPDDLVPYWDFEHPDRPSVPRDTSSAVLTAYGLTRLSETPETTQLRSFGEDVLESLCRNYLTPVDSDDERHPGVVLEGCFNGPSGYADRHELIWSMYYLTFVLYTMSVETGE</sequence>
<dbReference type="Proteomes" id="UP000196084">
    <property type="component" value="Unassembled WGS sequence"/>
</dbReference>
<protein>
    <recommendedName>
        <fullName evidence="5">Glycosyl hydrolase family 88</fullName>
    </recommendedName>
</protein>
<comment type="caution">
    <text evidence="3">The sequence shown here is derived from an EMBL/GenBank/DDBJ whole genome shotgun (WGS) entry which is preliminary data.</text>
</comment>
<evidence type="ECO:0000256" key="1">
    <source>
        <dbReference type="ARBA" id="ARBA00022801"/>
    </source>
</evidence>
<dbReference type="EMBL" id="MWPH01000004">
    <property type="protein sequence ID" value="OVE83024.1"/>
    <property type="molecule type" value="Genomic_DNA"/>
</dbReference>